<dbReference type="EMBL" id="PYLZ01000003">
    <property type="protein sequence ID" value="PSW25402.1"/>
    <property type="molecule type" value="Genomic_DNA"/>
</dbReference>
<evidence type="ECO:0000313" key="1">
    <source>
        <dbReference type="EMBL" id="PSW25402.1"/>
    </source>
</evidence>
<proteinExistence type="predicted"/>
<organism evidence="1 2">
    <name type="scientific">Photobacterium swingsii</name>
    <dbReference type="NCBI Taxonomy" id="680026"/>
    <lineage>
        <taxon>Bacteria</taxon>
        <taxon>Pseudomonadati</taxon>
        <taxon>Pseudomonadota</taxon>
        <taxon>Gammaproteobacteria</taxon>
        <taxon>Vibrionales</taxon>
        <taxon>Vibrionaceae</taxon>
        <taxon>Photobacterium</taxon>
    </lineage>
</organism>
<protein>
    <submittedName>
        <fullName evidence="1">Uncharacterized protein</fullName>
    </submittedName>
</protein>
<keyword evidence="2" id="KW-1185">Reference proteome</keyword>
<gene>
    <name evidence="1" type="ORF">C9I94_07050</name>
</gene>
<dbReference type="Proteomes" id="UP000240481">
    <property type="component" value="Unassembled WGS sequence"/>
</dbReference>
<comment type="caution">
    <text evidence="1">The sequence shown here is derived from an EMBL/GenBank/DDBJ whole genome shotgun (WGS) entry which is preliminary data.</text>
</comment>
<name>A0A2T3P998_9GAMM</name>
<dbReference type="AlphaFoldDB" id="A0A2T3P998"/>
<evidence type="ECO:0000313" key="2">
    <source>
        <dbReference type="Proteomes" id="UP000240481"/>
    </source>
</evidence>
<sequence>MYHVASIGQNSIYFIKCHLGSFFKYLNCVSSKYFDLVYFGNGTQGTLLHVGYFRLLPAIGDHTLCIHAKWQSQNLGSLQEGERKVLDSFLYTALDYDDSYDYCAVEHTVDNRVHRW</sequence>
<accession>A0A2T3P998</accession>
<reference evidence="1 2" key="1">
    <citation type="submission" date="2018-01" db="EMBL/GenBank/DDBJ databases">
        <title>Whole genome sequencing of Histamine producing bacteria.</title>
        <authorList>
            <person name="Butler K."/>
        </authorList>
    </citation>
    <scope>NUCLEOTIDE SEQUENCE [LARGE SCALE GENOMIC DNA]</scope>
    <source>
        <strain evidence="1 2">DSM 24669</strain>
    </source>
</reference>